<feature type="binding site" evidence="3">
    <location>
        <position position="175"/>
    </location>
    <ligand>
        <name>Cu cation</name>
        <dbReference type="ChEBI" id="CHEBI:23378"/>
    </ligand>
</feature>
<keyword evidence="4" id="KW-1015">Disulfide bond</keyword>
<keyword evidence="5" id="KW-0732">Signal</keyword>
<reference evidence="7 8" key="1">
    <citation type="submission" date="2018-11" db="EMBL/GenBank/DDBJ databases">
        <title>Genomes From Bacteria Associated with the Canine Oral Cavity: a Test Case for Automated Genome-Based Taxonomic Assignment.</title>
        <authorList>
            <person name="Coil D.A."/>
            <person name="Jospin G."/>
            <person name="Darling A.E."/>
            <person name="Wallis C."/>
            <person name="Davis I.J."/>
            <person name="Harris S."/>
            <person name="Eisen J.A."/>
            <person name="Holcombe L.J."/>
            <person name="O'Flynn C."/>
        </authorList>
    </citation>
    <scope>NUCLEOTIDE SEQUENCE [LARGE SCALE GENOMIC DNA]</scope>
    <source>
        <strain evidence="7 8">COT-280</strain>
    </source>
</reference>
<dbReference type="GO" id="GO:0046872">
    <property type="term" value="F:metal ion binding"/>
    <property type="evidence" value="ECO:0007669"/>
    <property type="project" value="UniProtKB-KW"/>
</dbReference>
<feature type="signal peptide" evidence="5">
    <location>
        <begin position="1"/>
        <end position="24"/>
    </location>
</feature>
<evidence type="ECO:0000256" key="2">
    <source>
        <dbReference type="ARBA" id="ARBA00023008"/>
    </source>
</evidence>
<evidence type="ECO:0000256" key="4">
    <source>
        <dbReference type="PIRSR" id="PIRSR603782-2"/>
    </source>
</evidence>
<dbReference type="PANTHER" id="PTHR12151">
    <property type="entry name" value="ELECTRON TRANSPORT PROTIN SCO1/SENC FAMILY MEMBER"/>
    <property type="match status" value="1"/>
</dbReference>
<dbReference type="PANTHER" id="PTHR12151:SF25">
    <property type="entry name" value="LINALOOL DEHYDRATASE_ISOMERASE DOMAIN-CONTAINING PROTEIN"/>
    <property type="match status" value="1"/>
</dbReference>
<feature type="chain" id="PRO_5018259606" evidence="5">
    <location>
        <begin position="25"/>
        <end position="217"/>
    </location>
</feature>
<feature type="domain" description="Thioredoxin" evidence="6">
    <location>
        <begin position="47"/>
        <end position="210"/>
    </location>
</feature>
<dbReference type="SUPFAM" id="SSF52833">
    <property type="entry name" value="Thioredoxin-like"/>
    <property type="match status" value="1"/>
</dbReference>
<keyword evidence="3" id="KW-0479">Metal-binding</keyword>
<proteinExistence type="inferred from homology"/>
<dbReference type="FunFam" id="3.40.30.10:FF:000013">
    <property type="entry name" value="Blast:Protein SCO1 homolog, mitochondrial"/>
    <property type="match status" value="1"/>
</dbReference>
<dbReference type="Pfam" id="PF02630">
    <property type="entry name" value="SCO1-SenC"/>
    <property type="match status" value="1"/>
</dbReference>
<feature type="binding site" evidence="3">
    <location>
        <position position="85"/>
    </location>
    <ligand>
        <name>Cu cation</name>
        <dbReference type="ChEBI" id="CHEBI:23378"/>
    </ligand>
</feature>
<dbReference type="InterPro" id="IPR003782">
    <property type="entry name" value="SCO1/SenC"/>
</dbReference>
<dbReference type="EMBL" id="RQYC01000023">
    <property type="protein sequence ID" value="RRD89094.1"/>
    <property type="molecule type" value="Genomic_DNA"/>
</dbReference>
<evidence type="ECO:0000256" key="1">
    <source>
        <dbReference type="ARBA" id="ARBA00010996"/>
    </source>
</evidence>
<dbReference type="AlphaFoldDB" id="A0A3P2A101"/>
<dbReference type="PROSITE" id="PS51352">
    <property type="entry name" value="THIOREDOXIN_2"/>
    <property type="match status" value="1"/>
</dbReference>
<dbReference type="PROSITE" id="PS51257">
    <property type="entry name" value="PROKAR_LIPOPROTEIN"/>
    <property type="match status" value="1"/>
</dbReference>
<evidence type="ECO:0000313" key="8">
    <source>
        <dbReference type="Proteomes" id="UP000269923"/>
    </source>
</evidence>
<evidence type="ECO:0000259" key="6">
    <source>
        <dbReference type="PROSITE" id="PS51352"/>
    </source>
</evidence>
<protein>
    <submittedName>
        <fullName evidence="7">SCO family protein</fullName>
    </submittedName>
</protein>
<name>A0A3P2A101_9NEIS</name>
<dbReference type="CDD" id="cd02968">
    <property type="entry name" value="SCO"/>
    <property type="match status" value="1"/>
</dbReference>
<dbReference type="OrthoDB" id="9790194at2"/>
<accession>A0A3P2A101</accession>
<dbReference type="Proteomes" id="UP000269923">
    <property type="component" value="Unassembled WGS sequence"/>
</dbReference>
<comment type="caution">
    <text evidence="7">The sequence shown here is derived from an EMBL/GenBank/DDBJ whole genome shotgun (WGS) entry which is preliminary data.</text>
</comment>
<dbReference type="Gene3D" id="3.40.30.10">
    <property type="entry name" value="Glutaredoxin"/>
    <property type="match status" value="1"/>
</dbReference>
<feature type="binding site" evidence="3">
    <location>
        <position position="89"/>
    </location>
    <ligand>
        <name>Cu cation</name>
        <dbReference type="ChEBI" id="CHEBI:23378"/>
    </ligand>
</feature>
<dbReference type="InterPro" id="IPR013766">
    <property type="entry name" value="Thioredoxin_domain"/>
</dbReference>
<comment type="similarity">
    <text evidence="1">Belongs to the SCO1/2 family.</text>
</comment>
<organism evidence="7 8">
    <name type="scientific">Conchiformibius steedae</name>
    <dbReference type="NCBI Taxonomy" id="153493"/>
    <lineage>
        <taxon>Bacteria</taxon>
        <taxon>Pseudomonadati</taxon>
        <taxon>Pseudomonadota</taxon>
        <taxon>Betaproteobacteria</taxon>
        <taxon>Neisseriales</taxon>
        <taxon>Neisseriaceae</taxon>
        <taxon>Conchiformibius</taxon>
    </lineage>
</organism>
<evidence type="ECO:0000313" key="7">
    <source>
        <dbReference type="EMBL" id="RRD89094.1"/>
    </source>
</evidence>
<gene>
    <name evidence="7" type="ORF">EII21_10070</name>
</gene>
<dbReference type="InterPro" id="IPR036249">
    <property type="entry name" value="Thioredoxin-like_sf"/>
</dbReference>
<keyword evidence="2 3" id="KW-0186">Copper</keyword>
<keyword evidence="8" id="KW-1185">Reference proteome</keyword>
<evidence type="ECO:0000256" key="5">
    <source>
        <dbReference type="SAM" id="SignalP"/>
    </source>
</evidence>
<evidence type="ECO:0000256" key="3">
    <source>
        <dbReference type="PIRSR" id="PIRSR603782-1"/>
    </source>
</evidence>
<sequence length="217" mass="23216">MAMLKKCLCLCGVLWLLAACGTQENPPAAASAAVAAETTVFKGAKIRASDRIGGDFELTDGTGKPFALSQLRGKVVLLAFGFSHCPDVCPTELLSYRETVDLLGADADKVAVVFVSVDPERDTPDLIGRYVKQFHPNFIGLTATGNQQLALVKQQYRIVSAKTEVKSATAYNIDHTSGAYLLDQKGNVAVFEPYGTSPAHLAEDIRILLKTSPTVAK</sequence>
<feature type="disulfide bond" description="Redox-active" evidence="4">
    <location>
        <begin position="85"/>
        <end position="89"/>
    </location>
</feature>
<dbReference type="STRING" id="1121352.GCA_000620925_01819"/>